<feature type="compositionally biased region" description="Basic and acidic residues" evidence="6">
    <location>
        <begin position="152"/>
        <end position="163"/>
    </location>
</feature>
<evidence type="ECO:0000256" key="4">
    <source>
        <dbReference type="ARBA" id="ARBA00022942"/>
    </source>
</evidence>
<evidence type="ECO:0000256" key="3">
    <source>
        <dbReference type="ARBA" id="ARBA00022490"/>
    </source>
</evidence>
<evidence type="ECO:0000313" key="8">
    <source>
        <dbReference type="EMBL" id="KAF2671981.1"/>
    </source>
</evidence>
<dbReference type="PROSITE" id="PS51917">
    <property type="entry name" value="PRU"/>
    <property type="match status" value="1"/>
</dbReference>
<evidence type="ECO:0000259" key="7">
    <source>
        <dbReference type="PROSITE" id="PS51917"/>
    </source>
</evidence>
<evidence type="ECO:0000313" key="9">
    <source>
        <dbReference type="Proteomes" id="UP000799302"/>
    </source>
</evidence>
<dbReference type="GO" id="GO:0070628">
    <property type="term" value="F:proteasome binding"/>
    <property type="evidence" value="ECO:0007669"/>
    <property type="project" value="TreeGrafter"/>
</dbReference>
<dbReference type="Proteomes" id="UP000799302">
    <property type="component" value="Unassembled WGS sequence"/>
</dbReference>
<dbReference type="PANTHER" id="PTHR12225:SF0">
    <property type="entry name" value="PROTEASOMAL UBIQUITIN RECEPTOR ADRM1"/>
    <property type="match status" value="1"/>
</dbReference>
<reference evidence="8" key="1">
    <citation type="journal article" date="2020" name="Stud. Mycol.">
        <title>101 Dothideomycetes genomes: a test case for predicting lifestyles and emergence of pathogens.</title>
        <authorList>
            <person name="Haridas S."/>
            <person name="Albert R."/>
            <person name="Binder M."/>
            <person name="Bloem J."/>
            <person name="Labutti K."/>
            <person name="Salamov A."/>
            <person name="Andreopoulos B."/>
            <person name="Baker S."/>
            <person name="Barry K."/>
            <person name="Bills G."/>
            <person name="Bluhm B."/>
            <person name="Cannon C."/>
            <person name="Castanera R."/>
            <person name="Culley D."/>
            <person name="Daum C."/>
            <person name="Ezra D."/>
            <person name="Gonzalez J."/>
            <person name="Henrissat B."/>
            <person name="Kuo A."/>
            <person name="Liang C."/>
            <person name="Lipzen A."/>
            <person name="Lutzoni F."/>
            <person name="Magnuson J."/>
            <person name="Mondo S."/>
            <person name="Nolan M."/>
            <person name="Ohm R."/>
            <person name="Pangilinan J."/>
            <person name="Park H.-J."/>
            <person name="Ramirez L."/>
            <person name="Alfaro M."/>
            <person name="Sun H."/>
            <person name="Tritt A."/>
            <person name="Yoshinaga Y."/>
            <person name="Zwiers L.-H."/>
            <person name="Turgeon B."/>
            <person name="Goodwin S."/>
            <person name="Spatafora J."/>
            <person name="Crous P."/>
            <person name="Grigoriev I."/>
        </authorList>
    </citation>
    <scope>NUCLEOTIDE SEQUENCE</scope>
    <source>
        <strain evidence="8">CBS 115976</strain>
    </source>
</reference>
<dbReference type="InterPro" id="IPR038633">
    <property type="entry name" value="Rpn13/ADRM1_Pru_sf"/>
</dbReference>
<keyword evidence="4" id="KW-0647">Proteasome</keyword>
<dbReference type="PANTHER" id="PTHR12225">
    <property type="entry name" value="ADHESION REGULATING MOLECULE 1 110 KDA CELL MEMBRANE GLYCOPROTEIN"/>
    <property type="match status" value="1"/>
</dbReference>
<dbReference type="OrthoDB" id="340431at2759"/>
<dbReference type="Gene3D" id="2.30.29.70">
    <property type="entry name" value="Proteasomal ubiquitin receptor Rpn13/ADRM1"/>
    <property type="match status" value="1"/>
</dbReference>
<dbReference type="GO" id="GO:0061133">
    <property type="term" value="F:endopeptidase activator activity"/>
    <property type="evidence" value="ECO:0007669"/>
    <property type="project" value="TreeGrafter"/>
</dbReference>
<feature type="region of interest" description="Disordered" evidence="6">
    <location>
        <begin position="148"/>
        <end position="224"/>
    </location>
</feature>
<dbReference type="EMBL" id="MU004232">
    <property type="protein sequence ID" value="KAF2671981.1"/>
    <property type="molecule type" value="Genomic_DNA"/>
</dbReference>
<dbReference type="AlphaFoldDB" id="A0A6A6UKD3"/>
<comment type="subcellular location">
    <subcellularLocation>
        <location evidence="2">Cytoplasm</location>
    </subcellularLocation>
    <subcellularLocation>
        <location evidence="1">Nucleus</location>
    </subcellularLocation>
</comment>
<dbReference type="GO" id="GO:0005634">
    <property type="term" value="C:nucleus"/>
    <property type="evidence" value="ECO:0007669"/>
    <property type="project" value="UniProtKB-SubCell"/>
</dbReference>
<feature type="compositionally biased region" description="Low complexity" evidence="6">
    <location>
        <begin position="214"/>
        <end position="224"/>
    </location>
</feature>
<dbReference type="GO" id="GO:0008541">
    <property type="term" value="C:proteasome regulatory particle, lid subcomplex"/>
    <property type="evidence" value="ECO:0007669"/>
    <property type="project" value="TreeGrafter"/>
</dbReference>
<dbReference type="InterPro" id="IPR006773">
    <property type="entry name" value="Rpn13/ADRM1"/>
</dbReference>
<organism evidence="8 9">
    <name type="scientific">Microthyrium microscopicum</name>
    <dbReference type="NCBI Taxonomy" id="703497"/>
    <lineage>
        <taxon>Eukaryota</taxon>
        <taxon>Fungi</taxon>
        <taxon>Dikarya</taxon>
        <taxon>Ascomycota</taxon>
        <taxon>Pezizomycotina</taxon>
        <taxon>Dothideomycetes</taxon>
        <taxon>Dothideomycetes incertae sedis</taxon>
        <taxon>Microthyriales</taxon>
        <taxon>Microthyriaceae</taxon>
        <taxon>Microthyrium</taxon>
    </lineage>
</organism>
<keyword evidence="5" id="KW-0539">Nucleus</keyword>
<keyword evidence="3" id="KW-0963">Cytoplasm</keyword>
<feature type="domain" description="Pru" evidence="7">
    <location>
        <begin position="3"/>
        <end position="148"/>
    </location>
</feature>
<keyword evidence="9" id="KW-1185">Reference proteome</keyword>
<gene>
    <name evidence="8" type="ORF">BT63DRAFT_422494</name>
</gene>
<dbReference type="InterPro" id="IPR038108">
    <property type="entry name" value="RPN13_DEUBAD_sf"/>
</dbReference>
<protein>
    <recommendedName>
        <fullName evidence="7">Pru domain-containing protein</fullName>
    </recommendedName>
</protein>
<evidence type="ECO:0000256" key="1">
    <source>
        <dbReference type="ARBA" id="ARBA00004123"/>
    </source>
</evidence>
<evidence type="ECO:0000256" key="2">
    <source>
        <dbReference type="ARBA" id="ARBA00004496"/>
    </source>
</evidence>
<dbReference type="InterPro" id="IPR044868">
    <property type="entry name" value="Rpn13/ADRM1_Pru"/>
</dbReference>
<sequence>MASNIVPLITFKAGRCDDATGSSGDNPISIKCKPTPGYVYVYTGAEDELTHFCWRPRTQGLDDPELDLIMFPGDARFLPYVGRDGPLYGPNVTSPTSGRIYVLKFSSSSQRHLFWLQSKSQHPDGNKNWFSRRDQKLGQVVDLMLQGEEVDVDNHVGNERGNDEDHDMDDAPGGNDTRPSGRRESTTGGAGADATGGDIRDEGSGARDGGADGGRAASDAAADTGAASTDASTLVQNLLSSLGQPSGSAGGRGQQRVQNGFCSLSDLLTPETCIPVLSASSDEFLDSLLNQLPGPLILLETLTSDDTVDDMDTSPDVVEAVIMSLAREQKVRILTRVVRSAQFQQSLGSLTVAIRDGGLPSVAEALGVKVANGGYMRGSAVPLGGGDAVEAFVEGVKTTVAEHKDDDEMDIE</sequence>
<evidence type="ECO:0000256" key="6">
    <source>
        <dbReference type="SAM" id="MobiDB-lite"/>
    </source>
</evidence>
<evidence type="ECO:0000256" key="5">
    <source>
        <dbReference type="ARBA" id="ARBA00023242"/>
    </source>
</evidence>
<dbReference type="Pfam" id="PF04683">
    <property type="entry name" value="Rpn13_ADRM1_Pru"/>
    <property type="match status" value="1"/>
</dbReference>
<dbReference type="GO" id="GO:0005737">
    <property type="term" value="C:cytoplasm"/>
    <property type="evidence" value="ECO:0007669"/>
    <property type="project" value="UniProtKB-SubCell"/>
</dbReference>
<name>A0A6A6UKD3_9PEZI</name>
<dbReference type="Gene3D" id="1.10.2020.20">
    <property type="match status" value="1"/>
</dbReference>
<proteinExistence type="predicted"/>
<accession>A0A6A6UKD3</accession>